<evidence type="ECO:0000313" key="8">
    <source>
        <dbReference type="Proteomes" id="UP000199475"/>
    </source>
</evidence>
<evidence type="ECO:0000313" key="7">
    <source>
        <dbReference type="EMBL" id="SDL74395.1"/>
    </source>
</evidence>
<comment type="cofactor">
    <cofactor evidence="1">
        <name>pyridoxal 5'-phosphate</name>
        <dbReference type="ChEBI" id="CHEBI:597326"/>
    </cofactor>
</comment>
<dbReference type="GO" id="GO:0006545">
    <property type="term" value="P:glycine biosynthetic process"/>
    <property type="evidence" value="ECO:0007669"/>
    <property type="project" value="TreeGrafter"/>
</dbReference>
<evidence type="ECO:0000256" key="5">
    <source>
        <dbReference type="PIRSR" id="PIRSR017617-1"/>
    </source>
</evidence>
<reference evidence="7 8" key="1">
    <citation type="submission" date="2016-10" db="EMBL/GenBank/DDBJ databases">
        <authorList>
            <person name="de Groot N.N."/>
        </authorList>
    </citation>
    <scope>NUCLEOTIDE SEQUENCE [LARGE SCALE GENOMIC DNA]</scope>
    <source>
        <strain evidence="7 8">CGMCC 1.9159</strain>
    </source>
</reference>
<dbReference type="InterPro" id="IPR015424">
    <property type="entry name" value="PyrdxlP-dep_Trfase"/>
</dbReference>
<dbReference type="STRING" id="686624.SAMN04488242_2673"/>
<evidence type="ECO:0000256" key="4">
    <source>
        <dbReference type="ARBA" id="ARBA00023239"/>
    </source>
</evidence>
<evidence type="ECO:0000259" key="6">
    <source>
        <dbReference type="Pfam" id="PF01212"/>
    </source>
</evidence>
<protein>
    <submittedName>
        <fullName evidence="7">L-threonine aldolase</fullName>
    </submittedName>
</protein>
<dbReference type="FunFam" id="3.40.640.10:FF:000030">
    <property type="entry name" value="Low-specificity L-threonine aldolase"/>
    <property type="match status" value="1"/>
</dbReference>
<dbReference type="EMBL" id="FNGP01000005">
    <property type="protein sequence ID" value="SDL74395.1"/>
    <property type="molecule type" value="Genomic_DNA"/>
</dbReference>
<dbReference type="InterPro" id="IPR015421">
    <property type="entry name" value="PyrdxlP-dep_Trfase_major"/>
</dbReference>
<keyword evidence="3" id="KW-0663">Pyridoxal phosphate</keyword>
<dbReference type="Gene3D" id="3.40.640.10">
    <property type="entry name" value="Type I PLP-dependent aspartate aminotransferase-like (Major domain)"/>
    <property type="match status" value="1"/>
</dbReference>
<dbReference type="GO" id="GO:0006567">
    <property type="term" value="P:L-threonine catabolic process"/>
    <property type="evidence" value="ECO:0007669"/>
    <property type="project" value="TreeGrafter"/>
</dbReference>
<evidence type="ECO:0000256" key="1">
    <source>
        <dbReference type="ARBA" id="ARBA00001933"/>
    </source>
</evidence>
<accession>A0A1G9ML61</accession>
<feature type="domain" description="Aromatic amino acid beta-eliminating lyase/threonine aldolase" evidence="6">
    <location>
        <begin position="6"/>
        <end position="285"/>
    </location>
</feature>
<dbReference type="PIRSF" id="PIRSF017617">
    <property type="entry name" value="Thr_aldolase"/>
    <property type="match status" value="1"/>
</dbReference>
<dbReference type="OrthoDB" id="9774495at2"/>
<name>A0A1G9ML61_9ACTN</name>
<keyword evidence="4" id="KW-0456">Lyase</keyword>
<dbReference type="AlphaFoldDB" id="A0A1G9ML61"/>
<dbReference type="NCBIfam" id="NF041359">
    <property type="entry name" value="GntG_guanitoxin"/>
    <property type="match status" value="1"/>
</dbReference>
<dbReference type="NCBIfam" id="NF007825">
    <property type="entry name" value="PRK10534.1"/>
    <property type="match status" value="1"/>
</dbReference>
<dbReference type="PANTHER" id="PTHR48097:SF9">
    <property type="entry name" value="L-THREONINE ALDOLASE"/>
    <property type="match status" value="1"/>
</dbReference>
<dbReference type="GO" id="GO:0005829">
    <property type="term" value="C:cytosol"/>
    <property type="evidence" value="ECO:0007669"/>
    <property type="project" value="TreeGrafter"/>
</dbReference>
<feature type="modified residue" description="N6-(pyridoxal phosphate)lysine" evidence="5">
    <location>
        <position position="200"/>
    </location>
</feature>
<keyword evidence="8" id="KW-1185">Reference proteome</keyword>
<dbReference type="Pfam" id="PF01212">
    <property type="entry name" value="Beta_elim_lyase"/>
    <property type="match status" value="1"/>
</dbReference>
<dbReference type="SUPFAM" id="SSF53383">
    <property type="entry name" value="PLP-dependent transferases"/>
    <property type="match status" value="1"/>
</dbReference>
<dbReference type="InterPro" id="IPR015422">
    <property type="entry name" value="PyrdxlP-dep_Trfase_small"/>
</dbReference>
<dbReference type="Gene3D" id="3.90.1150.10">
    <property type="entry name" value="Aspartate Aminotransferase, domain 1"/>
    <property type="match status" value="1"/>
</dbReference>
<comment type="similarity">
    <text evidence="2">Belongs to the threonine aldolase family.</text>
</comment>
<dbReference type="InterPro" id="IPR001597">
    <property type="entry name" value="ArAA_b-elim_lyase/Thr_aldolase"/>
</dbReference>
<dbReference type="PANTHER" id="PTHR48097">
    <property type="entry name" value="L-THREONINE ALDOLASE-RELATED"/>
    <property type="match status" value="1"/>
</dbReference>
<sequence length="357" mass="37977">MTSRADFRSDTVTKPSRAMRAAMASAEVGDAVYDDCPTTKRLEAMAAELLGKESALFFPTGTQSNLAGLMAHCGRGDEYIVGQHAHTYRNEGGGAAVLGSIQPQPLPNEADGTIALDAIVGAIKPADFHHPVSRLLTLEDTFSGSVLPDGYLQEATDVARAHGLATHLDGARMMNAAIASGRDPAWIAGWFDTVSLCLSKGLGAPVGSLLAGPRETIEKARRIRKMLGGGMRQTGVLAAAGIYALEHNVARLGDDHRRADRLARALSAFPPLGAGEARTNMVFMTPHEDVDVSAFRRHLADRGIILGDGYGTMRWVTHLDIDDAAIDLVDQACAEFFAPASGPVRRWAGAQRALKEV</sequence>
<gene>
    <name evidence="7" type="ORF">SAMN04488242_2673</name>
</gene>
<evidence type="ECO:0000256" key="2">
    <source>
        <dbReference type="ARBA" id="ARBA00006966"/>
    </source>
</evidence>
<organism evidence="7 8">
    <name type="scientific">Tessaracoccus oleiagri</name>
    <dbReference type="NCBI Taxonomy" id="686624"/>
    <lineage>
        <taxon>Bacteria</taxon>
        <taxon>Bacillati</taxon>
        <taxon>Actinomycetota</taxon>
        <taxon>Actinomycetes</taxon>
        <taxon>Propionibacteriales</taxon>
        <taxon>Propionibacteriaceae</taxon>
        <taxon>Tessaracoccus</taxon>
    </lineage>
</organism>
<dbReference type="Proteomes" id="UP000199475">
    <property type="component" value="Unassembled WGS sequence"/>
</dbReference>
<dbReference type="InterPro" id="IPR023603">
    <property type="entry name" value="Low_specificity_L-TA-like"/>
</dbReference>
<proteinExistence type="inferred from homology"/>
<evidence type="ECO:0000256" key="3">
    <source>
        <dbReference type="ARBA" id="ARBA00022898"/>
    </source>
</evidence>
<dbReference type="GO" id="GO:0008732">
    <property type="term" value="F:L-allo-threonine aldolase activity"/>
    <property type="evidence" value="ECO:0007669"/>
    <property type="project" value="TreeGrafter"/>
</dbReference>